<gene>
    <name evidence="1" type="ORF">R1flu_029001</name>
</gene>
<keyword evidence="2" id="KW-1185">Reference proteome</keyword>
<comment type="caution">
    <text evidence="1">The sequence shown here is derived from an EMBL/GenBank/DDBJ whole genome shotgun (WGS) entry which is preliminary data.</text>
</comment>
<reference evidence="1 2" key="1">
    <citation type="submission" date="2024-09" db="EMBL/GenBank/DDBJ databases">
        <title>Chromosome-scale assembly of Riccia fluitans.</title>
        <authorList>
            <person name="Paukszto L."/>
            <person name="Sawicki J."/>
            <person name="Karawczyk K."/>
            <person name="Piernik-Szablinska J."/>
            <person name="Szczecinska M."/>
            <person name="Mazdziarz M."/>
        </authorList>
    </citation>
    <scope>NUCLEOTIDE SEQUENCE [LARGE SCALE GENOMIC DNA]</scope>
    <source>
        <strain evidence="1">Rf_01</strain>
        <tissue evidence="1">Aerial parts of the thallus</tissue>
    </source>
</reference>
<organism evidence="1 2">
    <name type="scientific">Riccia fluitans</name>
    <dbReference type="NCBI Taxonomy" id="41844"/>
    <lineage>
        <taxon>Eukaryota</taxon>
        <taxon>Viridiplantae</taxon>
        <taxon>Streptophyta</taxon>
        <taxon>Embryophyta</taxon>
        <taxon>Marchantiophyta</taxon>
        <taxon>Marchantiopsida</taxon>
        <taxon>Marchantiidae</taxon>
        <taxon>Marchantiales</taxon>
        <taxon>Ricciaceae</taxon>
        <taxon>Riccia</taxon>
    </lineage>
</organism>
<evidence type="ECO:0000313" key="2">
    <source>
        <dbReference type="Proteomes" id="UP001605036"/>
    </source>
</evidence>
<dbReference type="EMBL" id="JBHFFA010000008">
    <property type="protein sequence ID" value="KAL2610428.1"/>
    <property type="molecule type" value="Genomic_DNA"/>
</dbReference>
<accession>A0ABD1XNY4</accession>
<evidence type="ECO:0000313" key="1">
    <source>
        <dbReference type="EMBL" id="KAL2610428.1"/>
    </source>
</evidence>
<protein>
    <submittedName>
        <fullName evidence="1">Uncharacterized protein</fullName>
    </submittedName>
</protein>
<dbReference type="Proteomes" id="UP001605036">
    <property type="component" value="Unassembled WGS sequence"/>
</dbReference>
<dbReference type="AlphaFoldDB" id="A0ABD1XNY4"/>
<sequence length="92" mass="10202">MRASDGSCCSCCGGVEGNFLNPPFNSWHAGRFRLRDKDIRSFIALKLGALGIGPPFWGDVATDDRQAGFHLRLIARLSVRRSRNIRKELVVA</sequence>
<name>A0ABD1XNY4_9MARC</name>
<proteinExistence type="predicted"/>